<evidence type="ECO:0008006" key="3">
    <source>
        <dbReference type="Google" id="ProtNLM"/>
    </source>
</evidence>
<reference evidence="1" key="1">
    <citation type="journal article" date="2019" name="Emerg. Microbes Infect.">
        <title>Comprehensive subspecies identification of 175 nontuberculous mycobacteria species based on 7547 genomic profiles.</title>
        <authorList>
            <person name="Matsumoto Y."/>
            <person name="Kinjo T."/>
            <person name="Motooka D."/>
            <person name="Nabeya D."/>
            <person name="Jung N."/>
            <person name="Uechi K."/>
            <person name="Horii T."/>
            <person name="Iida T."/>
            <person name="Fujita J."/>
            <person name="Nakamura S."/>
        </authorList>
    </citation>
    <scope>NUCLEOTIDE SEQUENCE [LARGE SCALE GENOMIC DNA]</scope>
    <source>
        <strain evidence="1">JCM 13671</strain>
    </source>
</reference>
<dbReference type="EMBL" id="AP022612">
    <property type="protein sequence ID" value="BBZ33768.1"/>
    <property type="molecule type" value="Genomic_DNA"/>
</dbReference>
<evidence type="ECO:0000313" key="1">
    <source>
        <dbReference type="EMBL" id="BBZ33768.1"/>
    </source>
</evidence>
<name>A0A7I7XWU7_9MYCO</name>
<evidence type="ECO:0000313" key="2">
    <source>
        <dbReference type="Proteomes" id="UP000466931"/>
    </source>
</evidence>
<dbReference type="AlphaFoldDB" id="A0A7I7XWU7"/>
<sequence>MRAGAPADEAEFRTATRDDVTTQLGEYVAFVTPSGKTRCMTGELSDGALACLVTLADPPPQPDEVYGEWVPGWVEFDGTEVTMGAGRADPGQFSAGTGAELPYGSTLKFGDYQCRSDQAGVFCINFAHQSGVRISDTGVEPFGCLRKDDTPPDAAARYSCR</sequence>
<gene>
    <name evidence="1" type="ORF">MCNF_23730</name>
</gene>
<proteinExistence type="predicted"/>
<keyword evidence="2" id="KW-1185">Reference proteome</keyword>
<protein>
    <recommendedName>
        <fullName evidence="3">Lipoprotein LppI</fullName>
    </recommendedName>
</protein>
<organism evidence="1 2">
    <name type="scientific">Mycolicibacterium confluentis</name>
    <dbReference type="NCBI Taxonomy" id="28047"/>
    <lineage>
        <taxon>Bacteria</taxon>
        <taxon>Bacillati</taxon>
        <taxon>Actinomycetota</taxon>
        <taxon>Actinomycetes</taxon>
        <taxon>Mycobacteriales</taxon>
        <taxon>Mycobacteriaceae</taxon>
        <taxon>Mycolicibacterium</taxon>
    </lineage>
</organism>
<reference evidence="1" key="2">
    <citation type="submission" date="2020-02" db="EMBL/GenBank/DDBJ databases">
        <authorList>
            <person name="Matsumoto Y."/>
            <person name="Motooka D."/>
            <person name="Nakamura S."/>
        </authorList>
    </citation>
    <scope>NUCLEOTIDE SEQUENCE</scope>
    <source>
        <strain evidence="1">JCM 13671</strain>
    </source>
</reference>
<dbReference type="Proteomes" id="UP000466931">
    <property type="component" value="Chromosome"/>
</dbReference>
<accession>A0A7I7XWU7</accession>